<sequence length="463" mass="52047">MGSGSSSLASKVKDASVTELQGVVTNLPPEDRDKVKAALDLVPRPPKNCRRRVKCGGKTFAPFGLRDDFQPPDPAKTKDFTPYQPEDGLPEKVDLRNFMSPIEDQSQTNSCCANAVAGAFEYINCKHAGETGDTRGDVSRLFIYYVGRKKDMADEGAMWGKKNSKRAPKDEGMTIQAAISAMQVSGACLAESWPYDLDKVNEKPGEECFKEAQRYRVLAAERVPMDLDAMRQCLARGNPIIFGLMLTDSFFRPGRGGFVSTPNKTDKRAAQHGLHAMLLVGYNDRQQVFIVRNSWGESWGDRGYGYVGYDYIANMDYNFLQQFTITGLTNADFTPGPDDGEDFDITDNTDDVVIEEEEEPEEPDADDDFDFSENFKGDEVVRQFFLQEKGVLSTPQFNLVLSLFNRGDREDTFDELAAWEWVEDDSQHPGKVEWTPEDFNEVVTKFAKKSQKELYPNLAFLWA</sequence>
<evidence type="ECO:0000313" key="1">
    <source>
        <dbReference type="EMBL" id="CAK9020211.1"/>
    </source>
</evidence>
<keyword evidence="2" id="KW-1185">Reference proteome</keyword>
<gene>
    <name evidence="1" type="ORF">SCF082_LOCUS14828</name>
</gene>
<evidence type="ECO:0000313" key="2">
    <source>
        <dbReference type="Proteomes" id="UP001642464"/>
    </source>
</evidence>
<dbReference type="SUPFAM" id="SSF54001">
    <property type="entry name" value="Cysteine proteinases"/>
    <property type="match status" value="1"/>
</dbReference>
<dbReference type="SMART" id="SM00645">
    <property type="entry name" value="Pept_C1"/>
    <property type="match status" value="1"/>
</dbReference>
<accession>A0ABP0K0Z6</accession>
<organism evidence="1 2">
    <name type="scientific">Durusdinium trenchii</name>
    <dbReference type="NCBI Taxonomy" id="1381693"/>
    <lineage>
        <taxon>Eukaryota</taxon>
        <taxon>Sar</taxon>
        <taxon>Alveolata</taxon>
        <taxon>Dinophyceae</taxon>
        <taxon>Suessiales</taxon>
        <taxon>Symbiodiniaceae</taxon>
        <taxon>Durusdinium</taxon>
    </lineage>
</organism>
<dbReference type="CDD" id="cd02619">
    <property type="entry name" value="Peptidase_C1"/>
    <property type="match status" value="1"/>
</dbReference>
<dbReference type="EMBL" id="CAXAMM010009391">
    <property type="protein sequence ID" value="CAK9020211.1"/>
    <property type="molecule type" value="Genomic_DNA"/>
</dbReference>
<comment type="caution">
    <text evidence="1">The sequence shown here is derived from an EMBL/GenBank/DDBJ whole genome shotgun (WGS) entry which is preliminary data.</text>
</comment>
<reference evidence="1 2" key="1">
    <citation type="submission" date="2024-02" db="EMBL/GenBank/DDBJ databases">
        <authorList>
            <person name="Chen Y."/>
            <person name="Shah S."/>
            <person name="Dougan E. K."/>
            <person name="Thang M."/>
            <person name="Chan C."/>
        </authorList>
    </citation>
    <scope>NUCLEOTIDE SEQUENCE [LARGE SCALE GENOMIC DNA]</scope>
</reference>
<dbReference type="Pfam" id="PF00112">
    <property type="entry name" value="Peptidase_C1"/>
    <property type="match status" value="1"/>
</dbReference>
<dbReference type="InterPro" id="IPR013128">
    <property type="entry name" value="Peptidase_C1A"/>
</dbReference>
<dbReference type="Proteomes" id="UP001642464">
    <property type="component" value="Unassembled WGS sequence"/>
</dbReference>
<proteinExistence type="predicted"/>
<dbReference type="Gene3D" id="3.90.70.10">
    <property type="entry name" value="Cysteine proteinases"/>
    <property type="match status" value="1"/>
</dbReference>
<dbReference type="PANTHER" id="PTHR12411">
    <property type="entry name" value="CYSTEINE PROTEASE FAMILY C1-RELATED"/>
    <property type="match status" value="1"/>
</dbReference>
<dbReference type="PROSITE" id="PS00639">
    <property type="entry name" value="THIOL_PROTEASE_HIS"/>
    <property type="match status" value="1"/>
</dbReference>
<dbReference type="InterPro" id="IPR038765">
    <property type="entry name" value="Papain-like_cys_pep_sf"/>
</dbReference>
<name>A0ABP0K0Z6_9DINO</name>
<dbReference type="InterPro" id="IPR025660">
    <property type="entry name" value="Pept_his_AS"/>
</dbReference>
<dbReference type="InterPro" id="IPR000668">
    <property type="entry name" value="Peptidase_C1A_C"/>
</dbReference>
<protein>
    <submittedName>
        <fullName evidence="1">Uncharacterized peptidase C1-like protein L477</fullName>
    </submittedName>
</protein>